<reference evidence="1 2" key="1">
    <citation type="journal article" date="2012" name="Science">
        <title>The Paleozoic origin of enzymatic lignin decomposition reconstructed from 31 fungal genomes.</title>
        <authorList>
            <person name="Floudas D."/>
            <person name="Binder M."/>
            <person name="Riley R."/>
            <person name="Barry K."/>
            <person name="Blanchette R.A."/>
            <person name="Henrissat B."/>
            <person name="Martinez A.T."/>
            <person name="Otillar R."/>
            <person name="Spatafora J.W."/>
            <person name="Yadav J.S."/>
            <person name="Aerts A."/>
            <person name="Benoit I."/>
            <person name="Boyd A."/>
            <person name="Carlson A."/>
            <person name="Copeland A."/>
            <person name="Coutinho P.M."/>
            <person name="de Vries R.P."/>
            <person name="Ferreira P."/>
            <person name="Findley K."/>
            <person name="Foster B."/>
            <person name="Gaskell J."/>
            <person name="Glotzer D."/>
            <person name="Gorecki P."/>
            <person name="Heitman J."/>
            <person name="Hesse C."/>
            <person name="Hori C."/>
            <person name="Igarashi K."/>
            <person name="Jurgens J.A."/>
            <person name="Kallen N."/>
            <person name="Kersten P."/>
            <person name="Kohler A."/>
            <person name="Kuees U."/>
            <person name="Kumar T.K.A."/>
            <person name="Kuo A."/>
            <person name="LaButti K."/>
            <person name="Larrondo L.F."/>
            <person name="Lindquist E."/>
            <person name="Ling A."/>
            <person name="Lombard V."/>
            <person name="Lucas S."/>
            <person name="Lundell T."/>
            <person name="Martin R."/>
            <person name="McLaughlin D.J."/>
            <person name="Morgenstern I."/>
            <person name="Morin E."/>
            <person name="Murat C."/>
            <person name="Nagy L.G."/>
            <person name="Nolan M."/>
            <person name="Ohm R.A."/>
            <person name="Patyshakuliyeva A."/>
            <person name="Rokas A."/>
            <person name="Ruiz-Duenas F.J."/>
            <person name="Sabat G."/>
            <person name="Salamov A."/>
            <person name="Samejima M."/>
            <person name="Schmutz J."/>
            <person name="Slot J.C."/>
            <person name="St John F."/>
            <person name="Stenlid J."/>
            <person name="Sun H."/>
            <person name="Sun S."/>
            <person name="Syed K."/>
            <person name="Tsang A."/>
            <person name="Wiebenga A."/>
            <person name="Young D."/>
            <person name="Pisabarro A."/>
            <person name="Eastwood D.C."/>
            <person name="Martin F."/>
            <person name="Cullen D."/>
            <person name="Grigoriev I.V."/>
            <person name="Hibbett D.S."/>
        </authorList>
    </citation>
    <scope>NUCLEOTIDE SEQUENCE [LARGE SCALE GENOMIC DNA]</scope>
    <source>
        <strain evidence="1 2">MD-104</strain>
    </source>
</reference>
<dbReference type="OrthoDB" id="67445at2759"/>
<keyword evidence="2" id="KW-1185">Reference proteome</keyword>
<dbReference type="STRING" id="742152.A0A2H3JJ29"/>
<accession>A0A2H3JJ29</accession>
<dbReference type="InterPro" id="IPR043129">
    <property type="entry name" value="ATPase_NBD"/>
</dbReference>
<evidence type="ECO:0000313" key="1">
    <source>
        <dbReference type="EMBL" id="PCH42182.1"/>
    </source>
</evidence>
<dbReference type="Gene3D" id="3.30.420.40">
    <property type="match status" value="1"/>
</dbReference>
<dbReference type="EMBL" id="KB468124">
    <property type="protein sequence ID" value="PCH42182.1"/>
    <property type="molecule type" value="Genomic_DNA"/>
</dbReference>
<proteinExistence type="predicted"/>
<dbReference type="SUPFAM" id="SSF53067">
    <property type="entry name" value="Actin-like ATPase domain"/>
    <property type="match status" value="1"/>
</dbReference>
<protein>
    <recommendedName>
        <fullName evidence="3">Acetate kinase</fullName>
    </recommendedName>
</protein>
<evidence type="ECO:0008006" key="3">
    <source>
        <dbReference type="Google" id="ProtNLM"/>
    </source>
</evidence>
<name>A0A2H3JJ29_WOLCO</name>
<sequence length="92" mass="10314">MANPEIASQNGLILAVNAGSYSLKISLFRRENIKKGPVDNINDHASAFLRLLMTEASIERSEIVHVCHRVVHGGDYFEPMIINSESYHHIEP</sequence>
<dbReference type="Proteomes" id="UP000218811">
    <property type="component" value="Unassembled WGS sequence"/>
</dbReference>
<gene>
    <name evidence="1" type="ORF">WOLCODRAFT_152218</name>
</gene>
<dbReference type="AlphaFoldDB" id="A0A2H3JJ29"/>
<organism evidence="1 2">
    <name type="scientific">Wolfiporia cocos (strain MD-104)</name>
    <name type="common">Brown rot fungus</name>
    <dbReference type="NCBI Taxonomy" id="742152"/>
    <lineage>
        <taxon>Eukaryota</taxon>
        <taxon>Fungi</taxon>
        <taxon>Dikarya</taxon>
        <taxon>Basidiomycota</taxon>
        <taxon>Agaricomycotina</taxon>
        <taxon>Agaricomycetes</taxon>
        <taxon>Polyporales</taxon>
        <taxon>Phaeolaceae</taxon>
        <taxon>Wolfiporia</taxon>
    </lineage>
</organism>
<evidence type="ECO:0000313" key="2">
    <source>
        <dbReference type="Proteomes" id="UP000218811"/>
    </source>
</evidence>